<dbReference type="PROSITE" id="PS50007">
    <property type="entry name" value="PIPLC_X_DOMAIN"/>
    <property type="match status" value="1"/>
</dbReference>
<dbReference type="InterPro" id="IPR000909">
    <property type="entry name" value="PLipase_C_PInositol-sp_X_dom"/>
</dbReference>
<evidence type="ECO:0000259" key="1">
    <source>
        <dbReference type="Pfam" id="PF00388"/>
    </source>
</evidence>
<dbReference type="PANTHER" id="PTHR13593">
    <property type="match status" value="1"/>
</dbReference>
<name>A0A0D2ME20_HYPSF</name>
<reference evidence="3" key="1">
    <citation type="submission" date="2014-04" db="EMBL/GenBank/DDBJ databases">
        <title>Evolutionary Origins and Diversification of the Mycorrhizal Mutualists.</title>
        <authorList>
            <consortium name="DOE Joint Genome Institute"/>
            <consortium name="Mycorrhizal Genomics Consortium"/>
            <person name="Kohler A."/>
            <person name="Kuo A."/>
            <person name="Nagy L.G."/>
            <person name="Floudas D."/>
            <person name="Copeland A."/>
            <person name="Barry K.W."/>
            <person name="Cichocki N."/>
            <person name="Veneault-Fourrey C."/>
            <person name="LaButti K."/>
            <person name="Lindquist E.A."/>
            <person name="Lipzen A."/>
            <person name="Lundell T."/>
            <person name="Morin E."/>
            <person name="Murat C."/>
            <person name="Riley R."/>
            <person name="Ohm R."/>
            <person name="Sun H."/>
            <person name="Tunlid A."/>
            <person name="Henrissat B."/>
            <person name="Grigoriev I.V."/>
            <person name="Hibbett D.S."/>
            <person name="Martin F."/>
        </authorList>
    </citation>
    <scope>NUCLEOTIDE SEQUENCE [LARGE SCALE GENOMIC DNA]</scope>
    <source>
        <strain evidence="3">FD-334 SS-4</strain>
    </source>
</reference>
<dbReference type="InterPro" id="IPR017946">
    <property type="entry name" value="PLC-like_Pdiesterase_TIM-brl"/>
</dbReference>
<dbReference type="Pfam" id="PF00388">
    <property type="entry name" value="PI-PLC-X"/>
    <property type="match status" value="1"/>
</dbReference>
<keyword evidence="3" id="KW-1185">Reference proteome</keyword>
<dbReference type="Gene3D" id="3.20.20.190">
    <property type="entry name" value="Phosphatidylinositol (PI) phosphodiesterase"/>
    <property type="match status" value="1"/>
</dbReference>
<organism evidence="2 3">
    <name type="scientific">Hypholoma sublateritium (strain FD-334 SS-4)</name>
    <dbReference type="NCBI Taxonomy" id="945553"/>
    <lineage>
        <taxon>Eukaryota</taxon>
        <taxon>Fungi</taxon>
        <taxon>Dikarya</taxon>
        <taxon>Basidiomycota</taxon>
        <taxon>Agaricomycotina</taxon>
        <taxon>Agaricomycetes</taxon>
        <taxon>Agaricomycetidae</taxon>
        <taxon>Agaricales</taxon>
        <taxon>Agaricineae</taxon>
        <taxon>Strophariaceae</taxon>
        <taxon>Hypholoma</taxon>
    </lineage>
</organism>
<dbReference type="PANTHER" id="PTHR13593:SF116">
    <property type="entry name" value="PLC-LIKE PHOSPHODIESTERASE"/>
    <property type="match status" value="1"/>
</dbReference>
<protein>
    <recommendedName>
        <fullName evidence="1">Phosphatidylinositol-specific phospholipase C X domain-containing protein</fullName>
    </recommendedName>
</protein>
<evidence type="ECO:0000313" key="3">
    <source>
        <dbReference type="Proteomes" id="UP000054270"/>
    </source>
</evidence>
<dbReference type="AlphaFoldDB" id="A0A0D2ME20"/>
<dbReference type="Proteomes" id="UP000054270">
    <property type="component" value="Unassembled WGS sequence"/>
</dbReference>
<feature type="domain" description="Phosphatidylinositol-specific phospholipase C X" evidence="1">
    <location>
        <begin position="82"/>
        <end position="210"/>
    </location>
</feature>
<accession>A0A0D2ME20</accession>
<evidence type="ECO:0000313" key="2">
    <source>
        <dbReference type="EMBL" id="KJA21803.1"/>
    </source>
</evidence>
<dbReference type="OrthoDB" id="1046782at2759"/>
<dbReference type="OMA" id="EWMARIS"/>
<gene>
    <name evidence="2" type="ORF">HYPSUDRAFT_41667</name>
</gene>
<dbReference type="GO" id="GO:0006629">
    <property type="term" value="P:lipid metabolic process"/>
    <property type="evidence" value="ECO:0007669"/>
    <property type="project" value="InterPro"/>
</dbReference>
<proteinExistence type="predicted"/>
<dbReference type="GO" id="GO:0008081">
    <property type="term" value="F:phosphoric diester hydrolase activity"/>
    <property type="evidence" value="ECO:0007669"/>
    <property type="project" value="InterPro"/>
</dbReference>
<sequence>MSGVFDKANPLQEAALKEILSRGGPILGSFSDLQETGDLCEWMARISDDTKLVHMNLPGTHDTCTWNYTQEVQKSLEKYTGLIPDSTVYRCQQHSIFEMLNEGIRVFDLRYAWNPGQDTIGFYHSLALLSPTTRMEDVFFGLYAWLDRHPTETVLVSLNYEPGSGTRDDARLQEHLYHILNGELAQRYWIRKWGTLGTLGDARGKLALIQRFNYNKLPHHLTRRMGIHLDPRHWTNNGKSIELTYNAEEGHRAYIQDHYRLSPPDDSTPQFCIEEKLRITKAHLERAIDTELHPNQLFISFSSAAFRFEEPSLTPKVYALGNGAEIAMGVNHGLLEWVLANQGKRFGIIFLDFYDAVAGLVEAIIDQNTAAA</sequence>
<dbReference type="EMBL" id="KN817555">
    <property type="protein sequence ID" value="KJA21803.1"/>
    <property type="molecule type" value="Genomic_DNA"/>
</dbReference>
<dbReference type="InterPro" id="IPR051057">
    <property type="entry name" value="PI-PLC_domain"/>
</dbReference>
<dbReference type="SUPFAM" id="SSF51695">
    <property type="entry name" value="PLC-like phosphodiesterases"/>
    <property type="match status" value="1"/>
</dbReference>